<dbReference type="PANTHER" id="PTHR43581:SF2">
    <property type="entry name" value="EXCINUCLEASE ATPASE SUBUNIT"/>
    <property type="match status" value="1"/>
</dbReference>
<dbReference type="Proteomes" id="UP000029003">
    <property type="component" value="Unassembled WGS sequence"/>
</dbReference>
<dbReference type="Pfam" id="PF13304">
    <property type="entry name" value="AAA_21"/>
    <property type="match status" value="1"/>
</dbReference>
<proteinExistence type="predicted"/>
<dbReference type="InterPro" id="IPR027417">
    <property type="entry name" value="P-loop_NTPase"/>
</dbReference>
<reference evidence="2 3" key="1">
    <citation type="submission" date="2014-03" db="EMBL/GenBank/DDBJ databases">
        <title>Genomics of Bifidobacteria.</title>
        <authorList>
            <person name="Ventura M."/>
            <person name="Milani C."/>
            <person name="Lugli G.A."/>
        </authorList>
    </citation>
    <scope>NUCLEOTIDE SEQUENCE [LARGE SCALE GENOMIC DNA]</scope>
    <source>
        <strain evidence="2 3">LMG 21395</strain>
    </source>
</reference>
<evidence type="ECO:0000313" key="3">
    <source>
        <dbReference type="Proteomes" id="UP000029003"/>
    </source>
</evidence>
<evidence type="ECO:0000313" key="2">
    <source>
        <dbReference type="EMBL" id="KFJ02263.1"/>
    </source>
</evidence>
<dbReference type="EMBL" id="JGZT01000007">
    <property type="protein sequence ID" value="KFJ02263.1"/>
    <property type="molecule type" value="Genomic_DNA"/>
</dbReference>
<dbReference type="RefSeq" id="WP_033520695.1">
    <property type="nucleotide sequence ID" value="NZ_JGZT01000007.1"/>
</dbReference>
<sequence>MSTQAIEKLSVSSFGPFNNRYDLSFSPTINVIVGDNGTGKSQLLKLLYSCTNVLHNGNDDSDLLKTNLQRNIADKLIGVFQPDALGRLATRQQGRTRADATVRYHNVKNPLKFSFATNSKTEVRIDSFPSSRLESTPVFLPSRELMSIYPGFVSLYNTRQTSFDETWRDTCDLLGRPPLRRVKGDDIDDAIKPLMDIMGTDVTEEGGHFYLHRQEGILEMPLVAEGLRKLATIYRLVRSGVLSGSGYLFWDEPEANLNPASQVAVAQTIVKLADCGVQVFLGTHSSFLMRQLEHEAKTMTTGGLGFTAFKREGVDVTAVQEKRIVDIPVDYLAAINAEYNQADMLLAEDD</sequence>
<name>A0A087E3B2_9BIFI</name>
<dbReference type="InterPro" id="IPR051396">
    <property type="entry name" value="Bact_Antivir_Def_Nuclease"/>
</dbReference>
<dbReference type="OrthoDB" id="9815944at2"/>
<dbReference type="PANTHER" id="PTHR43581">
    <property type="entry name" value="ATP/GTP PHOSPHATASE"/>
    <property type="match status" value="1"/>
</dbReference>
<evidence type="ECO:0000259" key="1">
    <source>
        <dbReference type="Pfam" id="PF13304"/>
    </source>
</evidence>
<gene>
    <name evidence="2" type="ORF">THER5_0438</name>
</gene>
<dbReference type="InterPro" id="IPR003959">
    <property type="entry name" value="ATPase_AAA_core"/>
</dbReference>
<dbReference type="GO" id="GO:0016887">
    <property type="term" value="F:ATP hydrolysis activity"/>
    <property type="evidence" value="ECO:0007669"/>
    <property type="project" value="InterPro"/>
</dbReference>
<comment type="caution">
    <text evidence="2">The sequence shown here is derived from an EMBL/GenBank/DDBJ whole genome shotgun (WGS) entry which is preliminary data.</text>
</comment>
<accession>A0A087E3B2</accession>
<dbReference type="GO" id="GO:0005524">
    <property type="term" value="F:ATP binding"/>
    <property type="evidence" value="ECO:0007669"/>
    <property type="project" value="InterPro"/>
</dbReference>
<protein>
    <submittedName>
        <fullName evidence="2">AAA ATPase</fullName>
    </submittedName>
</protein>
<dbReference type="AlphaFoldDB" id="A0A087E3B2"/>
<dbReference type="CDD" id="cd00267">
    <property type="entry name" value="ABC_ATPase"/>
    <property type="match status" value="1"/>
</dbReference>
<dbReference type="Gene3D" id="3.40.50.300">
    <property type="entry name" value="P-loop containing nucleotide triphosphate hydrolases"/>
    <property type="match status" value="2"/>
</dbReference>
<dbReference type="SUPFAM" id="SSF52540">
    <property type="entry name" value="P-loop containing nucleoside triphosphate hydrolases"/>
    <property type="match status" value="1"/>
</dbReference>
<feature type="domain" description="ATPase AAA-type core" evidence="1">
    <location>
        <begin position="29"/>
        <end position="289"/>
    </location>
</feature>
<organism evidence="2 3">
    <name type="scientific">Bifidobacterium thermacidophilum subsp. thermacidophilum</name>
    <dbReference type="NCBI Taxonomy" id="79262"/>
    <lineage>
        <taxon>Bacteria</taxon>
        <taxon>Bacillati</taxon>
        <taxon>Actinomycetota</taxon>
        <taxon>Actinomycetes</taxon>
        <taxon>Bifidobacteriales</taxon>
        <taxon>Bifidobacteriaceae</taxon>
        <taxon>Bifidobacterium</taxon>
    </lineage>
</organism>